<organism evidence="2 3">
    <name type="scientific">Siansivirga zeaxanthinifaciens CC-SAMT-1</name>
    <dbReference type="NCBI Taxonomy" id="1454006"/>
    <lineage>
        <taxon>Bacteria</taxon>
        <taxon>Pseudomonadati</taxon>
        <taxon>Bacteroidota</taxon>
        <taxon>Flavobacteriia</taxon>
        <taxon>Flavobacteriales</taxon>
        <taxon>Flavobacteriaceae</taxon>
        <taxon>Siansivirga</taxon>
    </lineage>
</organism>
<accession>A0A0C5WIM1</accession>
<dbReference type="KEGG" id="sze:AW14_14595"/>
<keyword evidence="1" id="KW-0812">Transmembrane</keyword>
<gene>
    <name evidence="2" type="ORF">AW14_14595</name>
</gene>
<dbReference type="STRING" id="1454006.AW14_14595"/>
<dbReference type="RefSeq" id="WP_044639398.1">
    <property type="nucleotide sequence ID" value="NZ_CP007202.1"/>
</dbReference>
<keyword evidence="3" id="KW-1185">Reference proteome</keyword>
<proteinExistence type="predicted"/>
<evidence type="ECO:0000313" key="3">
    <source>
        <dbReference type="Proteomes" id="UP000032229"/>
    </source>
</evidence>
<feature type="transmembrane region" description="Helical" evidence="1">
    <location>
        <begin position="12"/>
        <end position="30"/>
    </location>
</feature>
<evidence type="ECO:0000313" key="2">
    <source>
        <dbReference type="EMBL" id="AJR05014.1"/>
    </source>
</evidence>
<keyword evidence="1" id="KW-1133">Transmembrane helix</keyword>
<sequence>MTFIYKKLIKIAVFLVLIIAVYIGICFKFPNLNFLAKKPMQIKDTALIVQETKKIAQLFACKFYSEIAIDSTKYLYTDKIDYKKSLLSFANLSKKVFDKKADLKESISSYSRTQYKDSTAAKIVLIASGNCYAGTDLDKMKIKSSVKDSIILTIPNAQIFNTVVNPSDFTIFYDDGNWSKEEVVSLKQKAREKIKSFALNNKIIQKANDKTIKLLTSFLQSVGYKSVQIEFEDN</sequence>
<dbReference type="Pfam" id="PF14014">
    <property type="entry name" value="DUF4230"/>
    <property type="match status" value="1"/>
</dbReference>
<dbReference type="EMBL" id="CP007202">
    <property type="protein sequence ID" value="AJR05014.1"/>
    <property type="molecule type" value="Genomic_DNA"/>
</dbReference>
<dbReference type="InterPro" id="IPR025324">
    <property type="entry name" value="DUF4230"/>
</dbReference>
<reference evidence="2 3" key="1">
    <citation type="submission" date="2014-02" db="EMBL/GenBank/DDBJ databases">
        <authorList>
            <person name="Young C.-C."/>
            <person name="Hameed A."/>
            <person name="Huang H.-C."/>
            <person name="Shahina M."/>
        </authorList>
    </citation>
    <scope>NUCLEOTIDE SEQUENCE [LARGE SCALE GENOMIC DNA]</scope>
    <source>
        <strain evidence="2 3">CC-SAMT-1</strain>
    </source>
</reference>
<dbReference type="HOGENOM" id="CLU_1184407_0_0_10"/>
<dbReference type="AlphaFoldDB" id="A0A0C5WIM1"/>
<name>A0A0C5WIM1_9FLAO</name>
<protein>
    <recommendedName>
        <fullName evidence="4">DUF4230 domain-containing protein</fullName>
    </recommendedName>
</protein>
<dbReference type="Proteomes" id="UP000032229">
    <property type="component" value="Chromosome"/>
</dbReference>
<evidence type="ECO:0008006" key="4">
    <source>
        <dbReference type="Google" id="ProtNLM"/>
    </source>
</evidence>
<evidence type="ECO:0000256" key="1">
    <source>
        <dbReference type="SAM" id="Phobius"/>
    </source>
</evidence>
<dbReference type="OrthoDB" id="1079857at2"/>
<keyword evidence="1" id="KW-0472">Membrane</keyword>